<dbReference type="AlphaFoldDB" id="A0A6J4LKU5"/>
<evidence type="ECO:0000256" key="4">
    <source>
        <dbReference type="ARBA" id="ARBA00013078"/>
    </source>
</evidence>
<dbReference type="SFLD" id="SFLDG01129">
    <property type="entry name" value="C1.5:_HAD__Beta-PGM__Phosphata"/>
    <property type="match status" value="1"/>
</dbReference>
<dbReference type="GO" id="GO:0008967">
    <property type="term" value="F:phosphoglycolate phosphatase activity"/>
    <property type="evidence" value="ECO:0007669"/>
    <property type="project" value="UniProtKB-EC"/>
</dbReference>
<dbReference type="GO" id="GO:0005829">
    <property type="term" value="C:cytosol"/>
    <property type="evidence" value="ECO:0007669"/>
    <property type="project" value="TreeGrafter"/>
</dbReference>
<dbReference type="SUPFAM" id="SSF56784">
    <property type="entry name" value="HAD-like"/>
    <property type="match status" value="1"/>
</dbReference>
<dbReference type="Pfam" id="PF12710">
    <property type="entry name" value="HAD"/>
    <property type="match status" value="1"/>
</dbReference>
<comment type="pathway">
    <text evidence="2">Organic acid metabolism; glycolate biosynthesis; glycolate from 2-phosphoglycolate: step 1/1.</text>
</comment>
<accession>A0A6J4LKU5</accession>
<proteinExistence type="inferred from homology"/>
<evidence type="ECO:0000256" key="3">
    <source>
        <dbReference type="ARBA" id="ARBA00006171"/>
    </source>
</evidence>
<dbReference type="GO" id="GO:0006281">
    <property type="term" value="P:DNA repair"/>
    <property type="evidence" value="ECO:0007669"/>
    <property type="project" value="TreeGrafter"/>
</dbReference>
<evidence type="ECO:0000256" key="1">
    <source>
        <dbReference type="ARBA" id="ARBA00000830"/>
    </source>
</evidence>
<organism evidence="5">
    <name type="scientific">uncultured Gemmatimonadaceae bacterium</name>
    <dbReference type="NCBI Taxonomy" id="246130"/>
    <lineage>
        <taxon>Bacteria</taxon>
        <taxon>Pseudomonadati</taxon>
        <taxon>Gemmatimonadota</taxon>
        <taxon>Gemmatimonadia</taxon>
        <taxon>Gemmatimonadales</taxon>
        <taxon>Gemmatimonadaceae</taxon>
        <taxon>environmental samples</taxon>
    </lineage>
</organism>
<dbReference type="PANTHER" id="PTHR43434">
    <property type="entry name" value="PHOSPHOGLYCOLATE PHOSPHATASE"/>
    <property type="match status" value="1"/>
</dbReference>
<dbReference type="PANTHER" id="PTHR43434:SF1">
    <property type="entry name" value="PHOSPHOGLYCOLATE PHOSPHATASE"/>
    <property type="match status" value="1"/>
</dbReference>
<dbReference type="SFLD" id="SFLDS00003">
    <property type="entry name" value="Haloacid_Dehalogenase"/>
    <property type="match status" value="1"/>
</dbReference>
<evidence type="ECO:0000313" key="5">
    <source>
        <dbReference type="EMBL" id="CAA9335584.1"/>
    </source>
</evidence>
<dbReference type="Gene3D" id="3.40.50.1000">
    <property type="entry name" value="HAD superfamily/HAD-like"/>
    <property type="match status" value="1"/>
</dbReference>
<name>A0A6J4LKU5_9BACT</name>
<comment type="catalytic activity">
    <reaction evidence="1">
        <text>2-phosphoglycolate + H2O = glycolate + phosphate</text>
        <dbReference type="Rhea" id="RHEA:14369"/>
        <dbReference type="ChEBI" id="CHEBI:15377"/>
        <dbReference type="ChEBI" id="CHEBI:29805"/>
        <dbReference type="ChEBI" id="CHEBI:43474"/>
        <dbReference type="ChEBI" id="CHEBI:58033"/>
        <dbReference type="EC" id="3.1.3.18"/>
    </reaction>
</comment>
<dbReference type="InterPro" id="IPR023198">
    <property type="entry name" value="PGP-like_dom2"/>
</dbReference>
<dbReference type="InterPro" id="IPR036412">
    <property type="entry name" value="HAD-like_sf"/>
</dbReference>
<dbReference type="InterPro" id="IPR050155">
    <property type="entry name" value="HAD-like_hydrolase_sf"/>
</dbReference>
<comment type="similarity">
    <text evidence="3">Belongs to the HAD-like hydrolase superfamily. CbbY/CbbZ/Gph/YieH family.</text>
</comment>
<sequence>MKLALFDIDGTILVSDGAGRRAIHRALREVFGGTGPDDHRFDGKTDPQIVRELMRLDGHDDARIDAGLPDVLDRYVRYLERELADPAYAPRLLGGVLPLLDALEARDDVTLGLLTGNVEAGARAKLRAAGVDPARFTNSAFGSDSEHRPDLPAVAQRRAIESLGAALPGERVVVIGDTPADVQCGRAIGARAIGVATGRYAAEELEAHAPAYVFADLTDTRAVVEAIVG</sequence>
<dbReference type="InterPro" id="IPR023214">
    <property type="entry name" value="HAD_sf"/>
</dbReference>
<evidence type="ECO:0000256" key="2">
    <source>
        <dbReference type="ARBA" id="ARBA00004818"/>
    </source>
</evidence>
<gene>
    <name evidence="5" type="ORF">AVDCRST_MAG11-2683</name>
</gene>
<reference evidence="5" key="1">
    <citation type="submission" date="2020-02" db="EMBL/GenBank/DDBJ databases">
        <authorList>
            <person name="Meier V. D."/>
        </authorList>
    </citation>
    <scope>NUCLEOTIDE SEQUENCE</scope>
    <source>
        <strain evidence="5">AVDCRST_MAG11</strain>
    </source>
</reference>
<dbReference type="EC" id="3.1.3.18" evidence="4"/>
<dbReference type="Gene3D" id="1.10.150.240">
    <property type="entry name" value="Putative phosphatase, domain 2"/>
    <property type="match status" value="1"/>
</dbReference>
<dbReference type="EMBL" id="CADCTU010000597">
    <property type="protein sequence ID" value="CAA9335584.1"/>
    <property type="molecule type" value="Genomic_DNA"/>
</dbReference>
<protein>
    <recommendedName>
        <fullName evidence="4">phosphoglycolate phosphatase</fullName>
        <ecNumber evidence="4">3.1.3.18</ecNumber>
    </recommendedName>
</protein>